<name>A0A915AQU3_PARUN</name>
<evidence type="ECO:0000256" key="1">
    <source>
        <dbReference type="SAM" id="MobiDB-lite"/>
    </source>
</evidence>
<accession>A0A915AQU3</accession>
<feature type="compositionally biased region" description="Basic and acidic residues" evidence="1">
    <location>
        <begin position="151"/>
        <end position="174"/>
    </location>
</feature>
<keyword evidence="2" id="KW-1133">Transmembrane helix</keyword>
<keyword evidence="3" id="KW-1185">Reference proteome</keyword>
<feature type="compositionally biased region" description="Low complexity" evidence="1">
    <location>
        <begin position="232"/>
        <end position="242"/>
    </location>
</feature>
<feature type="transmembrane region" description="Helical" evidence="2">
    <location>
        <begin position="6"/>
        <end position="26"/>
    </location>
</feature>
<reference evidence="4" key="1">
    <citation type="submission" date="2022-11" db="UniProtKB">
        <authorList>
            <consortium name="WormBaseParasite"/>
        </authorList>
    </citation>
    <scope>IDENTIFICATION</scope>
</reference>
<organism evidence="3 4">
    <name type="scientific">Parascaris univalens</name>
    <name type="common">Nematode worm</name>
    <dbReference type="NCBI Taxonomy" id="6257"/>
    <lineage>
        <taxon>Eukaryota</taxon>
        <taxon>Metazoa</taxon>
        <taxon>Ecdysozoa</taxon>
        <taxon>Nematoda</taxon>
        <taxon>Chromadorea</taxon>
        <taxon>Rhabditida</taxon>
        <taxon>Spirurina</taxon>
        <taxon>Ascaridomorpha</taxon>
        <taxon>Ascaridoidea</taxon>
        <taxon>Ascarididae</taxon>
        <taxon>Parascaris</taxon>
    </lineage>
</organism>
<feature type="region of interest" description="Disordered" evidence="1">
    <location>
        <begin position="230"/>
        <end position="286"/>
    </location>
</feature>
<dbReference type="WBParaSite" id="PgR013_g006_t01">
    <property type="protein sequence ID" value="PgR013_g006_t01"/>
    <property type="gene ID" value="PgR013_g006"/>
</dbReference>
<evidence type="ECO:0000256" key="2">
    <source>
        <dbReference type="SAM" id="Phobius"/>
    </source>
</evidence>
<evidence type="ECO:0000313" key="4">
    <source>
        <dbReference type="WBParaSite" id="PgR013_g006_t01"/>
    </source>
</evidence>
<protein>
    <submittedName>
        <fullName evidence="4">Uncharacterized protein</fullName>
    </submittedName>
</protein>
<dbReference type="AlphaFoldDB" id="A0A915AQU3"/>
<feature type="compositionally biased region" description="Basic and acidic residues" evidence="1">
    <location>
        <begin position="252"/>
        <end position="286"/>
    </location>
</feature>
<evidence type="ECO:0000313" key="3">
    <source>
        <dbReference type="Proteomes" id="UP000887569"/>
    </source>
</evidence>
<feature type="transmembrane region" description="Helical" evidence="2">
    <location>
        <begin position="47"/>
        <end position="66"/>
    </location>
</feature>
<proteinExistence type="predicted"/>
<feature type="region of interest" description="Disordered" evidence="1">
    <location>
        <begin position="130"/>
        <end position="188"/>
    </location>
</feature>
<keyword evidence="2" id="KW-0472">Membrane</keyword>
<dbReference type="Proteomes" id="UP000887569">
    <property type="component" value="Unplaced"/>
</dbReference>
<sequence length="309" mass="34750">MMIRSLYLYMIAVANILLIISIFGIATTFDHTLRFRSIQNLFSTMQVAYDLTIYLLFSTLCFFIFAEIAKKTVDLGVIINSIYCITEEVNRQNEEDELTSQRYARDKEILEKIADENQEDEQLRGVVEVNEDLPPPAAVPTTPKKLSKQMKPNERTDRKNASIKTPKLENIDRVRKSREKTTATAHAIATARSKSAKCKSRMNSTSLIDATQGTLEEAVKYSPESEQKLLSAKEATASTAKSFEQPGNANESDLKTARNADESDLKTARNADESDLKTAREKETRADTLLQLFTEKASPDASIRSVYMI</sequence>
<keyword evidence="2" id="KW-0812">Transmembrane</keyword>